<reference evidence="2 3" key="1">
    <citation type="submission" date="2024-06" db="EMBL/GenBank/DDBJ databases">
        <title>Genomic Encyclopedia of Type Strains, Phase IV (KMG-IV): sequencing the most valuable type-strain genomes for metagenomic binning, comparative biology and taxonomic classification.</title>
        <authorList>
            <person name="Goeker M."/>
        </authorList>
    </citation>
    <scope>NUCLEOTIDE SEQUENCE [LARGE SCALE GENOMIC DNA]</scope>
    <source>
        <strain evidence="2 3">DSM 29288</strain>
    </source>
</reference>
<accession>A0ABV2MH54</accession>
<dbReference type="Proteomes" id="UP001549077">
    <property type="component" value="Unassembled WGS sequence"/>
</dbReference>
<evidence type="ECO:0000259" key="1">
    <source>
        <dbReference type="Pfam" id="PF22522"/>
    </source>
</evidence>
<dbReference type="RefSeq" id="WP_168294734.1">
    <property type="nucleotide sequence ID" value="NZ_CP071604.1"/>
</dbReference>
<dbReference type="GeneID" id="91148484"/>
<organism evidence="2 3">
    <name type="scientific">Rhizobium binae</name>
    <dbReference type="NCBI Taxonomy" id="1138190"/>
    <lineage>
        <taxon>Bacteria</taxon>
        <taxon>Pseudomonadati</taxon>
        <taxon>Pseudomonadota</taxon>
        <taxon>Alphaproteobacteria</taxon>
        <taxon>Hyphomicrobiales</taxon>
        <taxon>Rhizobiaceae</taxon>
        <taxon>Rhizobium/Agrobacterium group</taxon>
        <taxon>Rhizobium</taxon>
    </lineage>
</organism>
<name>A0ABV2MH54_9HYPH</name>
<proteinExistence type="predicted"/>
<gene>
    <name evidence="2" type="ORF">ABID08_002080</name>
</gene>
<dbReference type="InterPro" id="IPR054267">
    <property type="entry name" value="DUF6998"/>
</dbReference>
<feature type="domain" description="DUF6998" evidence="1">
    <location>
        <begin position="11"/>
        <end position="159"/>
    </location>
</feature>
<dbReference type="EMBL" id="JBEPMY010000004">
    <property type="protein sequence ID" value="MET3754723.1"/>
    <property type="molecule type" value="Genomic_DNA"/>
</dbReference>
<sequence length="164" mass="18459">MRTIEIPMLSDLIAARNKLRDHYDDILRTHHSPAVKLHFTFDGNLVGDLGEALAVKHFGVRLVETKSHPGIDGYTADGISTVQVKATGTSRGPAFRKTETKADYLLFFEIDFTKGVGQVVFNGPERYATQFLPTEFSNQRMLTASKIRQADRLVLDHERLDFIP</sequence>
<comment type="caution">
    <text evidence="2">The sequence shown here is derived from an EMBL/GenBank/DDBJ whole genome shotgun (WGS) entry which is preliminary data.</text>
</comment>
<dbReference type="Pfam" id="PF22522">
    <property type="entry name" value="DUF6998"/>
    <property type="match status" value="1"/>
</dbReference>
<evidence type="ECO:0000313" key="3">
    <source>
        <dbReference type="Proteomes" id="UP001549077"/>
    </source>
</evidence>
<evidence type="ECO:0000313" key="2">
    <source>
        <dbReference type="EMBL" id="MET3754723.1"/>
    </source>
</evidence>
<protein>
    <recommendedName>
        <fullName evidence="1">DUF6998 domain-containing protein</fullName>
    </recommendedName>
</protein>
<keyword evidence="3" id="KW-1185">Reference proteome</keyword>